<dbReference type="EMBL" id="WOCE01000023">
    <property type="protein sequence ID" value="KAE9587451.1"/>
    <property type="molecule type" value="Genomic_DNA"/>
</dbReference>
<dbReference type="PANTHER" id="PTHR37610:SF55">
    <property type="entry name" value="RETROTRANSPOSON COPIA-LIKE N-TERMINAL DOMAIN-CONTAINING PROTEIN"/>
    <property type="match status" value="1"/>
</dbReference>
<name>A0A6A4NFB7_LUPAL</name>
<dbReference type="Proteomes" id="UP000447434">
    <property type="component" value="Chromosome 23"/>
</dbReference>
<dbReference type="OrthoDB" id="1432069at2759"/>
<reference evidence="2" key="1">
    <citation type="journal article" date="2020" name="Nat. Commun.">
        <title>Genome sequence of the cluster root forming white lupin.</title>
        <authorList>
            <person name="Hufnagel B."/>
            <person name="Marques A."/>
            <person name="Soriano A."/>
            <person name="Marques L."/>
            <person name="Divol F."/>
            <person name="Doumas P."/>
            <person name="Sallet E."/>
            <person name="Mancinotti D."/>
            <person name="Carrere S."/>
            <person name="Marande W."/>
            <person name="Arribat S."/>
            <person name="Keller J."/>
            <person name="Huneau C."/>
            <person name="Blein T."/>
            <person name="Aime D."/>
            <person name="Laguerre M."/>
            <person name="Taylor J."/>
            <person name="Schubert V."/>
            <person name="Nelson M."/>
            <person name="Geu-Flores F."/>
            <person name="Crespi M."/>
            <person name="Gallardo-Guerrero K."/>
            <person name="Delaux P.-M."/>
            <person name="Salse J."/>
            <person name="Berges H."/>
            <person name="Guyot R."/>
            <person name="Gouzy J."/>
            <person name="Peret B."/>
        </authorList>
    </citation>
    <scope>NUCLEOTIDE SEQUENCE [LARGE SCALE GENOMIC DNA]</scope>
    <source>
        <strain evidence="2">cv. Amiga</strain>
    </source>
</reference>
<organism evidence="1 2">
    <name type="scientific">Lupinus albus</name>
    <name type="common">White lupine</name>
    <name type="synonym">Lupinus termis</name>
    <dbReference type="NCBI Taxonomy" id="3870"/>
    <lineage>
        <taxon>Eukaryota</taxon>
        <taxon>Viridiplantae</taxon>
        <taxon>Streptophyta</taxon>
        <taxon>Embryophyta</taxon>
        <taxon>Tracheophyta</taxon>
        <taxon>Spermatophyta</taxon>
        <taxon>Magnoliopsida</taxon>
        <taxon>eudicotyledons</taxon>
        <taxon>Gunneridae</taxon>
        <taxon>Pentapetalae</taxon>
        <taxon>rosids</taxon>
        <taxon>fabids</taxon>
        <taxon>Fabales</taxon>
        <taxon>Fabaceae</taxon>
        <taxon>Papilionoideae</taxon>
        <taxon>50 kb inversion clade</taxon>
        <taxon>genistoids sensu lato</taxon>
        <taxon>core genistoids</taxon>
        <taxon>Genisteae</taxon>
        <taxon>Lupinus</taxon>
    </lineage>
</organism>
<comment type="caution">
    <text evidence="1">The sequence shown here is derived from an EMBL/GenBank/DDBJ whole genome shotgun (WGS) entry which is preliminary data.</text>
</comment>
<sequence length="193" mass="22793">MKLSLESKNKLSFIDGSLLQPPPTDPMHHPWKRCNTMLLSWIQRSVEESIVKSILWINSAVEVWKDLQGRFSQGDMFRISDLLHDFYHFDQGSFTLSEYFIELKSLWEEIELFRRIPNYKCSAQCICGIVELVRTYREQNYVMKFLIGLNEQYAQVRSQIMLIEPLPNITKVFSMLSQQERQFNLPSLPILEP</sequence>
<evidence type="ECO:0000313" key="1">
    <source>
        <dbReference type="EMBL" id="KAE9587451.1"/>
    </source>
</evidence>
<dbReference type="PANTHER" id="PTHR37610">
    <property type="entry name" value="CCHC-TYPE DOMAIN-CONTAINING PROTEIN"/>
    <property type="match status" value="1"/>
</dbReference>
<proteinExistence type="predicted"/>
<accession>A0A6A4NFB7</accession>
<dbReference type="AlphaFoldDB" id="A0A6A4NFB7"/>
<keyword evidence="2" id="KW-1185">Reference proteome</keyword>
<protein>
    <submittedName>
        <fullName evidence="1">Uncharacterized protein</fullName>
    </submittedName>
</protein>
<gene>
    <name evidence="1" type="ORF">Lalb_Chr23g0273761</name>
</gene>
<evidence type="ECO:0000313" key="2">
    <source>
        <dbReference type="Proteomes" id="UP000447434"/>
    </source>
</evidence>